<dbReference type="EMBL" id="JH687845">
    <property type="protein sequence ID" value="EJD37196.1"/>
    <property type="molecule type" value="Genomic_DNA"/>
</dbReference>
<dbReference type="Proteomes" id="UP000006514">
    <property type="component" value="Unassembled WGS sequence"/>
</dbReference>
<gene>
    <name evidence="2" type="ORF">AURDEDRAFT_116900</name>
</gene>
<name>J0WU42_AURST</name>
<evidence type="ECO:0000313" key="2">
    <source>
        <dbReference type="EMBL" id="EJD37196.1"/>
    </source>
</evidence>
<keyword evidence="3" id="KW-1185">Reference proteome</keyword>
<protein>
    <submittedName>
        <fullName evidence="2">Uncharacterized protein</fullName>
    </submittedName>
</protein>
<evidence type="ECO:0000313" key="3">
    <source>
        <dbReference type="Proteomes" id="UP000006514"/>
    </source>
</evidence>
<sequence>MLEQLRKIRRDIRERDHDSCVWCGVLRLARGRDYLKVHLDRGKCPVFHELAKRGMLGDWNALHRGEAHERDHWQLDSDLAQDVRPAKPVYRPRRSRTNGKAQKGKAKAKQ</sequence>
<dbReference type="AlphaFoldDB" id="J0WU42"/>
<dbReference type="InParanoid" id="J0WU42"/>
<feature type="compositionally biased region" description="Basic residues" evidence="1">
    <location>
        <begin position="90"/>
        <end position="110"/>
    </location>
</feature>
<feature type="region of interest" description="Disordered" evidence="1">
    <location>
        <begin position="76"/>
        <end position="110"/>
    </location>
</feature>
<evidence type="ECO:0000256" key="1">
    <source>
        <dbReference type="SAM" id="MobiDB-lite"/>
    </source>
</evidence>
<accession>J0WU42</accession>
<proteinExistence type="predicted"/>
<organism evidence="2 3">
    <name type="scientific">Auricularia subglabra (strain TFB-10046 / SS5)</name>
    <name type="common">White-rot fungus</name>
    <name type="synonym">Auricularia delicata (strain TFB10046)</name>
    <dbReference type="NCBI Taxonomy" id="717982"/>
    <lineage>
        <taxon>Eukaryota</taxon>
        <taxon>Fungi</taxon>
        <taxon>Dikarya</taxon>
        <taxon>Basidiomycota</taxon>
        <taxon>Agaricomycotina</taxon>
        <taxon>Agaricomycetes</taxon>
        <taxon>Auriculariales</taxon>
        <taxon>Auriculariaceae</taxon>
        <taxon>Auricularia</taxon>
    </lineage>
</organism>
<dbReference type="KEGG" id="adl:AURDEDRAFT_116900"/>
<reference evidence="3" key="1">
    <citation type="journal article" date="2012" name="Science">
        <title>The Paleozoic origin of enzymatic lignin decomposition reconstructed from 31 fungal genomes.</title>
        <authorList>
            <person name="Floudas D."/>
            <person name="Binder M."/>
            <person name="Riley R."/>
            <person name="Barry K."/>
            <person name="Blanchette R.A."/>
            <person name="Henrissat B."/>
            <person name="Martinez A.T."/>
            <person name="Otillar R."/>
            <person name="Spatafora J.W."/>
            <person name="Yadav J.S."/>
            <person name="Aerts A."/>
            <person name="Benoit I."/>
            <person name="Boyd A."/>
            <person name="Carlson A."/>
            <person name="Copeland A."/>
            <person name="Coutinho P.M."/>
            <person name="de Vries R.P."/>
            <person name="Ferreira P."/>
            <person name="Findley K."/>
            <person name="Foster B."/>
            <person name="Gaskell J."/>
            <person name="Glotzer D."/>
            <person name="Gorecki P."/>
            <person name="Heitman J."/>
            <person name="Hesse C."/>
            <person name="Hori C."/>
            <person name="Igarashi K."/>
            <person name="Jurgens J.A."/>
            <person name="Kallen N."/>
            <person name="Kersten P."/>
            <person name="Kohler A."/>
            <person name="Kuees U."/>
            <person name="Kumar T.K.A."/>
            <person name="Kuo A."/>
            <person name="LaButti K."/>
            <person name="Larrondo L.F."/>
            <person name="Lindquist E."/>
            <person name="Ling A."/>
            <person name="Lombard V."/>
            <person name="Lucas S."/>
            <person name="Lundell T."/>
            <person name="Martin R."/>
            <person name="McLaughlin D.J."/>
            <person name="Morgenstern I."/>
            <person name="Morin E."/>
            <person name="Murat C."/>
            <person name="Nagy L.G."/>
            <person name="Nolan M."/>
            <person name="Ohm R.A."/>
            <person name="Patyshakuliyeva A."/>
            <person name="Rokas A."/>
            <person name="Ruiz-Duenas F.J."/>
            <person name="Sabat G."/>
            <person name="Salamov A."/>
            <person name="Samejima M."/>
            <person name="Schmutz J."/>
            <person name="Slot J.C."/>
            <person name="St John F."/>
            <person name="Stenlid J."/>
            <person name="Sun H."/>
            <person name="Sun S."/>
            <person name="Syed K."/>
            <person name="Tsang A."/>
            <person name="Wiebenga A."/>
            <person name="Young D."/>
            <person name="Pisabarro A."/>
            <person name="Eastwood D.C."/>
            <person name="Martin F."/>
            <person name="Cullen D."/>
            <person name="Grigoriev I.V."/>
            <person name="Hibbett D.S."/>
        </authorList>
    </citation>
    <scope>NUCLEOTIDE SEQUENCE [LARGE SCALE GENOMIC DNA]</scope>
    <source>
        <strain evidence="3">TFB10046</strain>
    </source>
</reference>